<evidence type="ECO:0000313" key="2">
    <source>
        <dbReference type="EMBL" id="KFD59247.1"/>
    </source>
</evidence>
<evidence type="ECO:0000256" key="1">
    <source>
        <dbReference type="SAM" id="MobiDB-lite"/>
    </source>
</evidence>
<organism evidence="2">
    <name type="scientific">Trichuris suis</name>
    <name type="common">pig whipworm</name>
    <dbReference type="NCBI Taxonomy" id="68888"/>
    <lineage>
        <taxon>Eukaryota</taxon>
        <taxon>Metazoa</taxon>
        <taxon>Ecdysozoa</taxon>
        <taxon>Nematoda</taxon>
        <taxon>Enoplea</taxon>
        <taxon>Dorylaimia</taxon>
        <taxon>Trichinellida</taxon>
        <taxon>Trichuridae</taxon>
        <taxon>Trichuris</taxon>
    </lineage>
</organism>
<dbReference type="AlphaFoldDB" id="A0A085MPV1"/>
<reference evidence="2" key="1">
    <citation type="journal article" date="2014" name="Nat. Genet.">
        <title>Genome and transcriptome of the porcine whipworm Trichuris suis.</title>
        <authorList>
            <person name="Jex A.R."/>
            <person name="Nejsum P."/>
            <person name="Schwarz E.M."/>
            <person name="Hu L."/>
            <person name="Young N.D."/>
            <person name="Hall R.S."/>
            <person name="Korhonen P.K."/>
            <person name="Liao S."/>
            <person name="Thamsborg S."/>
            <person name="Xia J."/>
            <person name="Xu P."/>
            <person name="Wang S."/>
            <person name="Scheerlinck J.P."/>
            <person name="Hofmann A."/>
            <person name="Sternberg P.W."/>
            <person name="Wang J."/>
            <person name="Gasser R.B."/>
        </authorList>
    </citation>
    <scope>NUCLEOTIDE SEQUENCE [LARGE SCALE GENOMIC DNA]</scope>
    <source>
        <strain evidence="2">DCEP-RM93F</strain>
    </source>
</reference>
<sequence>MDETALTISDAERTGSQSALAACAHVDERVESTYAFEEPADLTHLQSEKHDIETTVTEALAANENSTRLTGEQHDFGGDVSTRVLPAVQ</sequence>
<dbReference type="EMBL" id="KL368376">
    <property type="protein sequence ID" value="KFD59247.1"/>
    <property type="molecule type" value="Genomic_DNA"/>
</dbReference>
<dbReference type="Proteomes" id="UP000030758">
    <property type="component" value="Unassembled WGS sequence"/>
</dbReference>
<protein>
    <submittedName>
        <fullName evidence="2">Uncharacterized protein</fullName>
    </submittedName>
</protein>
<accession>A0A085MPV1</accession>
<name>A0A085MPV1_9BILA</name>
<proteinExistence type="predicted"/>
<feature type="region of interest" description="Disordered" evidence="1">
    <location>
        <begin position="67"/>
        <end position="89"/>
    </location>
</feature>
<feature type="non-terminal residue" evidence="2">
    <location>
        <position position="89"/>
    </location>
</feature>
<gene>
    <name evidence="2" type="ORF">M514_28574</name>
</gene>